<reference evidence="2" key="2">
    <citation type="submission" date="2021-04" db="EMBL/GenBank/DDBJ databases">
        <authorList>
            <person name="Gilroy R."/>
        </authorList>
    </citation>
    <scope>NUCLEOTIDE SEQUENCE</scope>
    <source>
        <strain evidence="2">CHK183-5548</strain>
    </source>
</reference>
<name>A0A9D2PF78_9FIRM</name>
<dbReference type="EMBL" id="DWWL01000064">
    <property type="protein sequence ID" value="HJC48365.1"/>
    <property type="molecule type" value="Genomic_DNA"/>
</dbReference>
<organism evidence="2 3">
    <name type="scientific">Candidatus Lachnoclostridium pullistercoris</name>
    <dbReference type="NCBI Taxonomy" id="2838632"/>
    <lineage>
        <taxon>Bacteria</taxon>
        <taxon>Bacillati</taxon>
        <taxon>Bacillota</taxon>
        <taxon>Clostridia</taxon>
        <taxon>Lachnospirales</taxon>
        <taxon>Lachnospiraceae</taxon>
    </lineage>
</organism>
<evidence type="ECO:0000313" key="2">
    <source>
        <dbReference type="EMBL" id="HJC48365.1"/>
    </source>
</evidence>
<dbReference type="AlphaFoldDB" id="A0A9D2PF78"/>
<reference evidence="2" key="1">
    <citation type="journal article" date="2021" name="PeerJ">
        <title>Extensive microbial diversity within the chicken gut microbiome revealed by metagenomics and culture.</title>
        <authorList>
            <person name="Gilroy R."/>
            <person name="Ravi A."/>
            <person name="Getino M."/>
            <person name="Pursley I."/>
            <person name="Horton D.L."/>
            <person name="Alikhan N.F."/>
            <person name="Baker D."/>
            <person name="Gharbi K."/>
            <person name="Hall N."/>
            <person name="Watson M."/>
            <person name="Adriaenssens E.M."/>
            <person name="Foster-Nyarko E."/>
            <person name="Jarju S."/>
            <person name="Secka A."/>
            <person name="Antonio M."/>
            <person name="Oren A."/>
            <person name="Chaudhuri R.R."/>
            <person name="La Ragione R."/>
            <person name="Hildebrand F."/>
            <person name="Pallen M.J."/>
        </authorList>
    </citation>
    <scope>NUCLEOTIDE SEQUENCE</scope>
    <source>
        <strain evidence="2">CHK183-5548</strain>
    </source>
</reference>
<accession>A0A9D2PF78</accession>
<dbReference type="Pfam" id="PF21758">
    <property type="entry name" value="PAC_bac"/>
    <property type="match status" value="1"/>
</dbReference>
<protein>
    <recommendedName>
        <fullName evidence="1">Prenylated flavin chaperone LpdD-like domain-containing protein</fullName>
    </recommendedName>
</protein>
<evidence type="ECO:0000259" key="1">
    <source>
        <dbReference type="Pfam" id="PF21758"/>
    </source>
</evidence>
<feature type="domain" description="Prenylated flavin chaperone LpdD-like" evidence="1">
    <location>
        <begin position="18"/>
        <end position="122"/>
    </location>
</feature>
<dbReference type="InterPro" id="IPR048844">
    <property type="entry name" value="LpdD_chaperone-like"/>
</dbReference>
<evidence type="ECO:0000313" key="3">
    <source>
        <dbReference type="Proteomes" id="UP000823883"/>
    </source>
</evidence>
<dbReference type="Proteomes" id="UP000823883">
    <property type="component" value="Unassembled WGS sequence"/>
</dbReference>
<proteinExistence type="predicted"/>
<gene>
    <name evidence="2" type="ORF">IAA04_09970</name>
</gene>
<sequence length="130" mass="14076">MDGDLTVLKWEKKLSFSTLCAEIKTLGKDCVIVLSGGSLPHIGCAVLAVARPSLLKNGEVSVTSSVLNLPGHKDEFICRKVAEAAAKARNASVLCTGGFHFDEITEEQIGEVLESAEELAEWTWKNAERF</sequence>
<comment type="caution">
    <text evidence="2">The sequence shown here is derived from an EMBL/GenBank/DDBJ whole genome shotgun (WGS) entry which is preliminary data.</text>
</comment>